<comment type="caution">
    <text evidence="4">The sequence shown here is derived from an EMBL/GenBank/DDBJ whole genome shotgun (WGS) entry which is preliminary data.</text>
</comment>
<keyword evidence="1" id="KW-0694">RNA-binding</keyword>
<evidence type="ECO:0000259" key="3">
    <source>
        <dbReference type="PROSITE" id="PS50102"/>
    </source>
</evidence>
<evidence type="ECO:0000256" key="1">
    <source>
        <dbReference type="PROSITE-ProRule" id="PRU00176"/>
    </source>
</evidence>
<organism evidence="4 5">
    <name type="scientific">Dipteronia sinensis</name>
    <dbReference type="NCBI Taxonomy" id="43782"/>
    <lineage>
        <taxon>Eukaryota</taxon>
        <taxon>Viridiplantae</taxon>
        <taxon>Streptophyta</taxon>
        <taxon>Embryophyta</taxon>
        <taxon>Tracheophyta</taxon>
        <taxon>Spermatophyta</taxon>
        <taxon>Magnoliopsida</taxon>
        <taxon>eudicotyledons</taxon>
        <taxon>Gunneridae</taxon>
        <taxon>Pentapetalae</taxon>
        <taxon>rosids</taxon>
        <taxon>malvids</taxon>
        <taxon>Sapindales</taxon>
        <taxon>Sapindaceae</taxon>
        <taxon>Hippocastanoideae</taxon>
        <taxon>Acereae</taxon>
        <taxon>Dipteronia</taxon>
    </lineage>
</organism>
<accession>A0AAE0DSJ5</accession>
<dbReference type="InterPro" id="IPR036691">
    <property type="entry name" value="Endo/exonu/phosph_ase_sf"/>
</dbReference>
<name>A0AAE0DSJ5_9ROSI</name>
<proteinExistence type="predicted"/>
<dbReference type="PROSITE" id="PS50102">
    <property type="entry name" value="RRM"/>
    <property type="match status" value="1"/>
</dbReference>
<dbReference type="Gene3D" id="3.60.10.10">
    <property type="entry name" value="Endonuclease/exonuclease/phosphatase"/>
    <property type="match status" value="1"/>
</dbReference>
<dbReference type="PANTHER" id="PTHR33710:SF64">
    <property type="entry name" value="ENDONUCLEASE_EXONUCLEASE_PHOSPHATASE DOMAIN-CONTAINING PROTEIN"/>
    <property type="match status" value="1"/>
</dbReference>
<dbReference type="Gene3D" id="3.30.70.330">
    <property type="match status" value="1"/>
</dbReference>
<dbReference type="SUPFAM" id="SSF54928">
    <property type="entry name" value="RNA-binding domain, RBD"/>
    <property type="match status" value="1"/>
</dbReference>
<dbReference type="PANTHER" id="PTHR33710">
    <property type="entry name" value="BNAC02G09200D PROTEIN"/>
    <property type="match status" value="1"/>
</dbReference>
<dbReference type="EMBL" id="JANJYJ010000010">
    <property type="protein sequence ID" value="KAK3183275.1"/>
    <property type="molecule type" value="Genomic_DNA"/>
</dbReference>
<dbReference type="Proteomes" id="UP001281410">
    <property type="component" value="Unassembled WGS sequence"/>
</dbReference>
<feature type="compositionally biased region" description="Polar residues" evidence="2">
    <location>
        <begin position="365"/>
        <end position="381"/>
    </location>
</feature>
<evidence type="ECO:0000256" key="2">
    <source>
        <dbReference type="SAM" id="MobiDB-lite"/>
    </source>
</evidence>
<dbReference type="InterPro" id="IPR012677">
    <property type="entry name" value="Nucleotide-bd_a/b_plait_sf"/>
</dbReference>
<feature type="region of interest" description="Disordered" evidence="2">
    <location>
        <begin position="356"/>
        <end position="428"/>
    </location>
</feature>
<gene>
    <name evidence="4" type="ORF">Dsin_030561</name>
</gene>
<evidence type="ECO:0000313" key="5">
    <source>
        <dbReference type="Proteomes" id="UP001281410"/>
    </source>
</evidence>
<dbReference type="InterPro" id="IPR035979">
    <property type="entry name" value="RBD_domain_sf"/>
</dbReference>
<feature type="domain" description="RRM" evidence="3">
    <location>
        <begin position="1"/>
        <end position="68"/>
    </location>
</feature>
<dbReference type="Pfam" id="PF00076">
    <property type="entry name" value="RRM_1"/>
    <property type="match status" value="1"/>
</dbReference>
<feature type="compositionally biased region" description="Basic residues" evidence="2">
    <location>
        <begin position="413"/>
        <end position="428"/>
    </location>
</feature>
<sequence>MVDSACLWGIFKPHGKLRDVFMSSKTNSRMSVYAFIRFESEEEASRVAKRVDGLHVYGWPIRAKLASYGWNKRRLRGERQVEMNVENGFFKNRVNNGSLRQNGHQHYGRQRSFSEVVKGNLHRVEVYVEKIDKKTAGMKWDSYQNSKEWLSKCAIDIEIRDLKSFRVSLGQSESEKAEGSDRKGREIRKKIPGMKEVGRLFRKLRYQRIEGGKRDVNLRLLRIVPMGDNDKGKGLYQRKSKLYPSYHHIVPGKLVIEKRKGLSKVANVDDDSLMSSDTEDGIWSIKNFFERECSLKNVGEPKRGLQLDLLDPEKRPNTFPQDIVNGPIRESSPRLKECAARDFWIDIGPSLGSDISVSKSNNSSGEVQLQSPDGNKNQLSENNKEHNTRNSGFLEVENLSPNQNEEMGNKATAVKKRRGGKKVYSTRKHSMRIRNTKARENQDQEGYCSKGGDFNSVLELSERIGEGNHTGSMMSFESFIYEIKVLDIPLSGMSFTWTNFKEHAVWARLDRFLLSPAILNWFPNLV</sequence>
<dbReference type="InterPro" id="IPR000504">
    <property type="entry name" value="RRM_dom"/>
</dbReference>
<keyword evidence="5" id="KW-1185">Reference proteome</keyword>
<dbReference type="GO" id="GO:0003723">
    <property type="term" value="F:RNA binding"/>
    <property type="evidence" value="ECO:0007669"/>
    <property type="project" value="UniProtKB-UniRule"/>
</dbReference>
<dbReference type="AlphaFoldDB" id="A0AAE0DSJ5"/>
<evidence type="ECO:0000313" key="4">
    <source>
        <dbReference type="EMBL" id="KAK3183275.1"/>
    </source>
</evidence>
<dbReference type="CDD" id="cd00590">
    <property type="entry name" value="RRM_SF"/>
    <property type="match status" value="1"/>
</dbReference>
<reference evidence="4" key="1">
    <citation type="journal article" date="2023" name="Plant J.">
        <title>Genome sequences and population genomics provide insights into the demographic history, inbreeding, and mutation load of two 'living fossil' tree species of Dipteronia.</title>
        <authorList>
            <person name="Feng Y."/>
            <person name="Comes H.P."/>
            <person name="Chen J."/>
            <person name="Zhu S."/>
            <person name="Lu R."/>
            <person name="Zhang X."/>
            <person name="Li P."/>
            <person name="Qiu J."/>
            <person name="Olsen K.M."/>
            <person name="Qiu Y."/>
        </authorList>
    </citation>
    <scope>NUCLEOTIDE SEQUENCE</scope>
    <source>
        <strain evidence="4">NBL</strain>
    </source>
</reference>
<dbReference type="SUPFAM" id="SSF56219">
    <property type="entry name" value="DNase I-like"/>
    <property type="match status" value="1"/>
</dbReference>
<protein>
    <recommendedName>
        <fullName evidence="3">RRM domain-containing protein</fullName>
    </recommendedName>
</protein>